<evidence type="ECO:0000259" key="3">
    <source>
        <dbReference type="SMART" id="SM00479"/>
    </source>
</evidence>
<dbReference type="CDD" id="cd06127">
    <property type="entry name" value="DEDDh"/>
    <property type="match status" value="1"/>
</dbReference>
<dbReference type="RefSeq" id="WP_034344716.1">
    <property type="nucleotide sequence ID" value="NZ_FZNG01000029.1"/>
</dbReference>
<keyword evidence="4" id="KW-0378">Hydrolase</keyword>
<evidence type="ECO:0000256" key="1">
    <source>
        <dbReference type="ARBA" id="ARBA00025483"/>
    </source>
</evidence>
<dbReference type="InterPro" id="IPR013520">
    <property type="entry name" value="Ribonucl_H"/>
</dbReference>
<proteinExistence type="predicted"/>
<dbReference type="GO" id="GO:0003887">
    <property type="term" value="F:DNA-directed DNA polymerase activity"/>
    <property type="evidence" value="ECO:0007669"/>
    <property type="project" value="InterPro"/>
</dbReference>
<keyword evidence="4" id="KW-0540">Nuclease</keyword>
<dbReference type="InterPro" id="IPR006054">
    <property type="entry name" value="DnaQ"/>
</dbReference>
<protein>
    <submittedName>
        <fullName evidence="4">3'-5' exonuclease</fullName>
    </submittedName>
</protein>
<dbReference type="GO" id="GO:0008408">
    <property type="term" value="F:3'-5' exonuclease activity"/>
    <property type="evidence" value="ECO:0007669"/>
    <property type="project" value="TreeGrafter"/>
</dbReference>
<dbReference type="FunFam" id="3.30.420.10:FF:000045">
    <property type="entry name" value="3'-5' exonuclease DinG"/>
    <property type="match status" value="1"/>
</dbReference>
<sequence length="269" mass="30863">MALRYFEHYFNLLDRMPLALRDFHHQLGNVLPEYSMLESETLLEIMIGLYAPLYRVSALDDESHIVDTTIKNIRLDEAKLCFVDIETTSANVKNGQIIEIGAIITQNGRILDTFDTLVYSPFVPEEIIELTGINSYMLENAPRIEQVLKQFRAFLGDSVFVAHNVSFDYNFIAESLHKYDMPPLFNARLCTLDLSRKSIVSKKYALSYLNDMLGINTTQVHRAYADALTAFELYKICIQSLPNNVITLQELIDFSKGKVTYPTRNTKNR</sequence>
<dbReference type="OrthoDB" id="9804290at2"/>
<dbReference type="InterPro" id="IPR012337">
    <property type="entry name" value="RNaseH-like_sf"/>
</dbReference>
<dbReference type="Gene3D" id="3.30.420.10">
    <property type="entry name" value="Ribonuclease H-like superfamily/Ribonuclease H"/>
    <property type="match status" value="1"/>
</dbReference>
<dbReference type="NCBIfam" id="NF006316">
    <property type="entry name" value="PRK08517.1"/>
    <property type="match status" value="1"/>
</dbReference>
<name>A0A4V6HZH0_9HELI</name>
<dbReference type="Pfam" id="PF00929">
    <property type="entry name" value="RNase_T"/>
    <property type="match status" value="1"/>
</dbReference>
<feature type="domain" description="Exonuclease" evidence="3">
    <location>
        <begin position="79"/>
        <end position="243"/>
    </location>
</feature>
<evidence type="ECO:0000256" key="2">
    <source>
        <dbReference type="ARBA" id="ARBA00026073"/>
    </source>
</evidence>
<dbReference type="AlphaFoldDB" id="A0A4V6HZH0"/>
<comment type="caution">
    <text evidence="4">The sequence shown here is derived from an EMBL/GenBank/DDBJ whole genome shotgun (WGS) entry which is preliminary data.</text>
</comment>
<dbReference type="PANTHER" id="PTHR30231:SF41">
    <property type="entry name" value="DNA POLYMERASE III SUBUNIT EPSILON"/>
    <property type="match status" value="1"/>
</dbReference>
<comment type="subunit">
    <text evidence="2">DNA polymerase III contains a core (composed of alpha, epsilon and theta chains) that associates with a tau subunit. This core dimerizes to form the POLIII' complex. PolIII' associates with the gamma complex (composed of gamma, delta, delta', psi and chi chains) and with the beta chain to form the complete DNA polymerase III complex.</text>
</comment>
<comment type="function">
    <text evidence="1">DNA polymerase III is a complex, multichain enzyme responsible for most of the replicative synthesis in bacteria. The epsilon subunit contain the editing function and is a proofreading 3'-5' exonuclease.</text>
</comment>
<dbReference type="GO" id="GO:0003677">
    <property type="term" value="F:DNA binding"/>
    <property type="evidence" value="ECO:0007669"/>
    <property type="project" value="InterPro"/>
</dbReference>
<dbReference type="Proteomes" id="UP000029878">
    <property type="component" value="Unassembled WGS sequence"/>
</dbReference>
<dbReference type="InterPro" id="IPR036397">
    <property type="entry name" value="RNaseH_sf"/>
</dbReference>
<dbReference type="GO" id="GO:0045004">
    <property type="term" value="P:DNA replication proofreading"/>
    <property type="evidence" value="ECO:0007669"/>
    <property type="project" value="TreeGrafter"/>
</dbReference>
<dbReference type="SMART" id="SM00479">
    <property type="entry name" value="EXOIII"/>
    <property type="match status" value="1"/>
</dbReference>
<dbReference type="GO" id="GO:0005829">
    <property type="term" value="C:cytosol"/>
    <property type="evidence" value="ECO:0007669"/>
    <property type="project" value="TreeGrafter"/>
</dbReference>
<reference evidence="4 5" key="1">
    <citation type="journal article" date="2014" name="Genome Announc.">
        <title>Draft genome sequences of eight enterohepatic helicobacter species isolated from both laboratory and wild rodents.</title>
        <authorList>
            <person name="Sheh A."/>
            <person name="Shen Z."/>
            <person name="Fox J.G."/>
        </authorList>
    </citation>
    <scope>NUCLEOTIDE SEQUENCE [LARGE SCALE GENOMIC DNA]</scope>
    <source>
        <strain evidence="4 5">ATCC 700114</strain>
    </source>
</reference>
<dbReference type="EMBL" id="JRPL02000003">
    <property type="protein sequence ID" value="TLD84302.1"/>
    <property type="molecule type" value="Genomic_DNA"/>
</dbReference>
<accession>A0A4V6HZH0</accession>
<dbReference type="SUPFAM" id="SSF53098">
    <property type="entry name" value="Ribonuclease H-like"/>
    <property type="match status" value="1"/>
</dbReference>
<evidence type="ECO:0000313" key="4">
    <source>
        <dbReference type="EMBL" id="TLD84302.1"/>
    </source>
</evidence>
<dbReference type="NCBIfam" id="TIGR00573">
    <property type="entry name" value="dnaq"/>
    <property type="match status" value="1"/>
</dbReference>
<dbReference type="PANTHER" id="PTHR30231">
    <property type="entry name" value="DNA POLYMERASE III SUBUNIT EPSILON"/>
    <property type="match status" value="1"/>
</dbReference>
<organism evidence="4 5">
    <name type="scientific">Helicobacter trogontum</name>
    <dbReference type="NCBI Taxonomy" id="50960"/>
    <lineage>
        <taxon>Bacteria</taxon>
        <taxon>Pseudomonadati</taxon>
        <taxon>Campylobacterota</taxon>
        <taxon>Epsilonproteobacteria</taxon>
        <taxon>Campylobacterales</taxon>
        <taxon>Helicobacteraceae</taxon>
        <taxon>Helicobacter</taxon>
    </lineage>
</organism>
<gene>
    <name evidence="4" type="ORF">LS81_002225</name>
</gene>
<evidence type="ECO:0000313" key="5">
    <source>
        <dbReference type="Proteomes" id="UP000029878"/>
    </source>
</evidence>
<keyword evidence="4" id="KW-0269">Exonuclease</keyword>